<reference evidence="2 3" key="1">
    <citation type="journal article" date="2015" name="Fungal Genet. Biol.">
        <title>Evolution of novel wood decay mechanisms in Agaricales revealed by the genome sequences of Fistulina hepatica and Cylindrobasidium torrendii.</title>
        <authorList>
            <person name="Floudas D."/>
            <person name="Held B.W."/>
            <person name="Riley R."/>
            <person name="Nagy L.G."/>
            <person name="Koehler G."/>
            <person name="Ransdell A.S."/>
            <person name="Younus H."/>
            <person name="Chow J."/>
            <person name="Chiniquy J."/>
            <person name="Lipzen A."/>
            <person name="Tritt A."/>
            <person name="Sun H."/>
            <person name="Haridas S."/>
            <person name="LaButti K."/>
            <person name="Ohm R.A."/>
            <person name="Kues U."/>
            <person name="Blanchette R.A."/>
            <person name="Grigoriev I.V."/>
            <person name="Minto R.E."/>
            <person name="Hibbett D.S."/>
        </authorList>
    </citation>
    <scope>NUCLEOTIDE SEQUENCE [LARGE SCALE GENOMIC DNA]</scope>
    <source>
        <strain evidence="2 3">ATCC 64428</strain>
    </source>
</reference>
<feature type="compositionally biased region" description="Low complexity" evidence="1">
    <location>
        <begin position="178"/>
        <end position="188"/>
    </location>
</feature>
<accession>A0A0D7AJW1</accession>
<dbReference type="EMBL" id="KN881675">
    <property type="protein sequence ID" value="KIY50615.1"/>
    <property type="molecule type" value="Genomic_DNA"/>
</dbReference>
<dbReference type="Proteomes" id="UP000054144">
    <property type="component" value="Unassembled WGS sequence"/>
</dbReference>
<keyword evidence="3" id="KW-1185">Reference proteome</keyword>
<feature type="compositionally biased region" description="Basic and acidic residues" evidence="1">
    <location>
        <begin position="348"/>
        <end position="367"/>
    </location>
</feature>
<evidence type="ECO:0000256" key="1">
    <source>
        <dbReference type="SAM" id="MobiDB-lite"/>
    </source>
</evidence>
<gene>
    <name evidence="2" type="ORF">FISHEDRAFT_57416</name>
</gene>
<feature type="region of interest" description="Disordered" evidence="1">
    <location>
        <begin position="169"/>
        <end position="209"/>
    </location>
</feature>
<sequence length="532" mass="58084">MNFTSVIRARVAAKSMTKLPYSRETKRGSDESFSPAERLKKRFAKLKRSHRLTAAKSRPKSYGMDVDTSDFDSNTIHPDLSGDVLMADPEPQTVETSSCNNGSDATESSQVLSAHAIDSGCSRPQALRPPQTFPEPPVSISSHQATAAPSCALPPISVPPPTPIPVLTSTPVCPPTSSPTSDCSSLRSPPTPALSDQSTSESSTCPPSSPQDIWWDNWFAQSASIDDVKPINIPDFPLPAVDVPVRGGAISIPDSIDRLKSFDLPNFPLPMTDFPSCPPSSAPPILIVAPQPRRAEASQAVPLAYRAPIESALGVINMPPPPVDPATAIQLPPIIFDPPPPPPPSRPSRRDHARKRESSPRMAQDELRLLGDDRSLRHLLDAIDRTREHLSRMEEQKHWHKEEHQKTARSIMARAVTEEARMVGPIPTASSSLKIKIAKDKVEQYHIQRRLNEQTSDELADIMLVKMQLGKPSSSCNDVDDLSSRLASTMLDDAPNSRNGCAARRAKRAVRFSNAMPYSTAPRPHFISTHSM</sequence>
<organism evidence="2 3">
    <name type="scientific">Fistulina hepatica ATCC 64428</name>
    <dbReference type="NCBI Taxonomy" id="1128425"/>
    <lineage>
        <taxon>Eukaryota</taxon>
        <taxon>Fungi</taxon>
        <taxon>Dikarya</taxon>
        <taxon>Basidiomycota</taxon>
        <taxon>Agaricomycotina</taxon>
        <taxon>Agaricomycetes</taxon>
        <taxon>Agaricomycetidae</taxon>
        <taxon>Agaricales</taxon>
        <taxon>Fistulinaceae</taxon>
        <taxon>Fistulina</taxon>
    </lineage>
</organism>
<protein>
    <submittedName>
        <fullName evidence="2">Uncharacterized protein</fullName>
    </submittedName>
</protein>
<name>A0A0D7AJW1_9AGAR</name>
<evidence type="ECO:0000313" key="3">
    <source>
        <dbReference type="Proteomes" id="UP000054144"/>
    </source>
</evidence>
<feature type="region of interest" description="Disordered" evidence="1">
    <location>
        <begin position="44"/>
        <end position="146"/>
    </location>
</feature>
<dbReference type="AlphaFoldDB" id="A0A0D7AJW1"/>
<proteinExistence type="predicted"/>
<evidence type="ECO:0000313" key="2">
    <source>
        <dbReference type="EMBL" id="KIY50615.1"/>
    </source>
</evidence>
<feature type="region of interest" description="Disordered" evidence="1">
    <location>
        <begin position="326"/>
        <end position="367"/>
    </location>
</feature>
<feature type="compositionally biased region" description="Pro residues" evidence="1">
    <location>
        <begin position="335"/>
        <end position="346"/>
    </location>
</feature>
<feature type="compositionally biased region" description="Basic residues" evidence="1">
    <location>
        <begin position="44"/>
        <end position="59"/>
    </location>
</feature>
<feature type="compositionally biased region" description="Polar residues" evidence="1">
    <location>
        <begin position="93"/>
        <end position="112"/>
    </location>
</feature>